<keyword evidence="1" id="KW-1133">Transmembrane helix</keyword>
<gene>
    <name evidence="2" type="ORF">SAMN05421767_1184</name>
</gene>
<sequence length="261" mass="29700">MIIITIKELFVICLKNPKKLWLLKDKPLRSTKGLIMILTLILMLPGAFTIQETISQMVEDTTELSEVIPEFSIKDNQLDSQSKGLLYKADSFTFIFDPSGTKTKEDIALDAKMGTPAVGFLKDEIFLDFSINQMDIPYDTLSDLNSSTFKETMTTVKQQSFMFTIFIIACFYVVQLLFFLVILVLLKLMIKLLMMILFKNESPYKGRSIWQITVASSIFPVIIYALLGLFQINYFGSVELIVFMGAIQFIIGNTELAKKLK</sequence>
<dbReference type="Proteomes" id="UP000198556">
    <property type="component" value="Unassembled WGS sequence"/>
</dbReference>
<feature type="transmembrane region" description="Helical" evidence="1">
    <location>
        <begin position="33"/>
        <end position="50"/>
    </location>
</feature>
<protein>
    <recommendedName>
        <fullName evidence="4">Maltodextrin utilization protein YvdJ</fullName>
    </recommendedName>
</protein>
<feature type="transmembrane region" description="Helical" evidence="1">
    <location>
        <begin position="209"/>
        <end position="226"/>
    </location>
</feature>
<dbReference type="InterPro" id="IPR009574">
    <property type="entry name" value="DUF1189"/>
</dbReference>
<evidence type="ECO:0008006" key="4">
    <source>
        <dbReference type="Google" id="ProtNLM"/>
    </source>
</evidence>
<dbReference type="RefSeq" id="WP_089746650.1">
    <property type="nucleotide sequence ID" value="NZ_FOGF01000018.1"/>
</dbReference>
<organism evidence="2 3">
    <name type="scientific">Granulicatella balaenopterae</name>
    <dbReference type="NCBI Taxonomy" id="137733"/>
    <lineage>
        <taxon>Bacteria</taxon>
        <taxon>Bacillati</taxon>
        <taxon>Bacillota</taxon>
        <taxon>Bacilli</taxon>
        <taxon>Lactobacillales</taxon>
        <taxon>Carnobacteriaceae</taxon>
        <taxon>Granulicatella</taxon>
    </lineage>
</organism>
<dbReference type="OrthoDB" id="2134424at2"/>
<dbReference type="EMBL" id="FOGF01000018">
    <property type="protein sequence ID" value="SER07710.1"/>
    <property type="molecule type" value="Genomic_DNA"/>
</dbReference>
<dbReference type="Pfam" id="PF06691">
    <property type="entry name" value="DUF1189"/>
    <property type="match status" value="1"/>
</dbReference>
<dbReference type="STRING" id="137733.SAMN05421767_1184"/>
<evidence type="ECO:0000313" key="3">
    <source>
        <dbReference type="Proteomes" id="UP000198556"/>
    </source>
</evidence>
<keyword evidence="1" id="KW-0812">Transmembrane</keyword>
<keyword evidence="3" id="KW-1185">Reference proteome</keyword>
<feature type="transmembrane region" description="Helical" evidence="1">
    <location>
        <begin position="232"/>
        <end position="251"/>
    </location>
</feature>
<dbReference type="AlphaFoldDB" id="A0A1H9L8Q0"/>
<accession>A0A1H9L8Q0</accession>
<reference evidence="2 3" key="1">
    <citation type="submission" date="2016-10" db="EMBL/GenBank/DDBJ databases">
        <authorList>
            <person name="de Groot N.N."/>
        </authorList>
    </citation>
    <scope>NUCLEOTIDE SEQUENCE [LARGE SCALE GENOMIC DNA]</scope>
    <source>
        <strain evidence="2 3">DSM 15827</strain>
    </source>
</reference>
<name>A0A1H9L8Q0_9LACT</name>
<proteinExistence type="predicted"/>
<evidence type="ECO:0000313" key="2">
    <source>
        <dbReference type="EMBL" id="SER07710.1"/>
    </source>
</evidence>
<feature type="transmembrane region" description="Helical" evidence="1">
    <location>
        <begin position="161"/>
        <end position="188"/>
    </location>
</feature>
<keyword evidence="1" id="KW-0472">Membrane</keyword>
<evidence type="ECO:0000256" key="1">
    <source>
        <dbReference type="SAM" id="Phobius"/>
    </source>
</evidence>